<dbReference type="AlphaFoldDB" id="A0A0L8GQA3"/>
<sequence length="52" mass="6324">MRYKYEPEIKEMKDRGWSIGEKAERKGEIGTGLEKRERVREIRLKRGERTED</sequence>
<protein>
    <submittedName>
        <fullName evidence="1">Uncharacterized protein</fullName>
    </submittedName>
</protein>
<reference evidence="1" key="1">
    <citation type="submission" date="2015-07" db="EMBL/GenBank/DDBJ databases">
        <title>MeaNS - Measles Nucleotide Surveillance Program.</title>
        <authorList>
            <person name="Tran T."/>
            <person name="Druce J."/>
        </authorList>
    </citation>
    <scope>NUCLEOTIDE SEQUENCE</scope>
    <source>
        <strain evidence="1">UCB-OBI-ISO-001</strain>
        <tissue evidence="1">Gonad</tissue>
    </source>
</reference>
<proteinExistence type="predicted"/>
<gene>
    <name evidence="1" type="ORF">OCBIM_22029924mg</name>
</gene>
<dbReference type="EMBL" id="KQ420849">
    <property type="protein sequence ID" value="KOF79087.1"/>
    <property type="molecule type" value="Genomic_DNA"/>
</dbReference>
<name>A0A0L8GQA3_OCTBM</name>
<accession>A0A0L8GQA3</accession>
<evidence type="ECO:0000313" key="1">
    <source>
        <dbReference type="EMBL" id="KOF79087.1"/>
    </source>
</evidence>
<organism evidence="1">
    <name type="scientific">Octopus bimaculoides</name>
    <name type="common">California two-spotted octopus</name>
    <dbReference type="NCBI Taxonomy" id="37653"/>
    <lineage>
        <taxon>Eukaryota</taxon>
        <taxon>Metazoa</taxon>
        <taxon>Spiralia</taxon>
        <taxon>Lophotrochozoa</taxon>
        <taxon>Mollusca</taxon>
        <taxon>Cephalopoda</taxon>
        <taxon>Coleoidea</taxon>
        <taxon>Octopodiformes</taxon>
        <taxon>Octopoda</taxon>
        <taxon>Incirrata</taxon>
        <taxon>Octopodidae</taxon>
        <taxon>Octopus</taxon>
    </lineage>
</organism>